<proteinExistence type="predicted"/>
<dbReference type="STRING" id="1805282.AUJ44_04320"/>
<comment type="caution">
    <text evidence="1">The sequence shown here is derived from an EMBL/GenBank/DDBJ whole genome shotgun (WGS) entry which is preliminary data.</text>
</comment>
<accession>A0A1J4V360</accession>
<organism evidence="1 2">
    <name type="scientific">Candidatus Nomurabacteria bacterium CG1_02_47_685</name>
    <dbReference type="NCBI Taxonomy" id="1805282"/>
    <lineage>
        <taxon>Bacteria</taxon>
        <taxon>Candidatus Nomuraibacteriota</taxon>
    </lineage>
</organism>
<dbReference type="AlphaFoldDB" id="A0A1J4V360"/>
<protein>
    <submittedName>
        <fullName evidence="1">Uncharacterized protein</fullName>
    </submittedName>
</protein>
<evidence type="ECO:0000313" key="2">
    <source>
        <dbReference type="Proteomes" id="UP000183206"/>
    </source>
</evidence>
<dbReference type="Proteomes" id="UP000183206">
    <property type="component" value="Unassembled WGS sequence"/>
</dbReference>
<sequence>MRAPDINKERSERKLSLADFLESYNDGLPSGFARASLATLKEFQKTHPGMFTDDNTWSLGQHRKKFMDWLPQRTDLLI</sequence>
<gene>
    <name evidence="1" type="ORF">AUJ44_04320</name>
</gene>
<evidence type="ECO:0000313" key="1">
    <source>
        <dbReference type="EMBL" id="OIO31580.1"/>
    </source>
</evidence>
<dbReference type="EMBL" id="MNVO01000062">
    <property type="protein sequence ID" value="OIO31580.1"/>
    <property type="molecule type" value="Genomic_DNA"/>
</dbReference>
<reference evidence="1 2" key="1">
    <citation type="journal article" date="2016" name="Environ. Microbiol.">
        <title>Genomic resolution of a cold subsurface aquifer community provides metabolic insights for novel microbes adapted to high CO concentrations.</title>
        <authorList>
            <person name="Probst A.J."/>
            <person name="Castelle C.J."/>
            <person name="Singh A."/>
            <person name="Brown C.T."/>
            <person name="Anantharaman K."/>
            <person name="Sharon I."/>
            <person name="Hug L.A."/>
            <person name="Burstein D."/>
            <person name="Emerson J.B."/>
            <person name="Thomas B.C."/>
            <person name="Banfield J.F."/>
        </authorList>
    </citation>
    <scope>NUCLEOTIDE SEQUENCE [LARGE SCALE GENOMIC DNA]</scope>
    <source>
        <strain evidence="1">CG1_02_47_685</strain>
    </source>
</reference>
<name>A0A1J4V360_9BACT</name>